<keyword evidence="6" id="KW-0677">Repeat</keyword>
<keyword evidence="14" id="KW-1185">Reference proteome</keyword>
<dbReference type="SUPFAM" id="SSF52058">
    <property type="entry name" value="L domain-like"/>
    <property type="match status" value="1"/>
</dbReference>
<accession>A0A445HVA4</accession>
<evidence type="ECO:0000313" key="13">
    <source>
        <dbReference type="EMBL" id="RZB77544.1"/>
    </source>
</evidence>
<dbReference type="InterPro" id="IPR001611">
    <property type="entry name" value="Leu-rich_rpt"/>
</dbReference>
<sequence>MGTRYMCALLILSLLLHSFMFIGAEEGVGGRETIRASGHVQGGYFYGSPPPPPPKCHPPPPPPPPVRLERARRALEKFTRLVDDPNGYTSNWKGSDACKFRGVRCAKYPDGQQAVAGLDLNGAGLSGKKCTALMLSGLLDRIPELTFFHVNSNNFSGAIPTDITKYKFFFELDLSNNKLEGEFPKEVLQPKPKDQQLVFLDLRFNRLSGPIPPQLFDLDLDVIFINNNEFTGNLPDNFGSTPARYLTFANNQLTGPIPPSIGKASKTLTEVLFLGNHFQGCLPFQIGYLVKATVFDVSKNSLTGPIPHSFACLASIQFLNLERNQFYGEVPEMLCQLPGLRNNGSLSLSDNYFTQVGPACRNLIKNKVLDVSNNCILGLPNQRPHGQCTEFFSKIKPCPNPKNLHYVPCKGYYPHTHPAAAAPPLTYNSLNPHHLHL</sequence>
<dbReference type="InterPro" id="IPR051582">
    <property type="entry name" value="LRR_extensin-like_regulator"/>
</dbReference>
<dbReference type="InterPro" id="IPR032675">
    <property type="entry name" value="LRR_dom_sf"/>
</dbReference>
<dbReference type="PANTHER" id="PTHR32093:SF131">
    <property type="entry name" value="LEUCINE-RICH REPEAT-CONTAINING N-TERMINAL PLANT-TYPE DOMAIN-CONTAINING PROTEIN"/>
    <property type="match status" value="1"/>
</dbReference>
<keyword evidence="3" id="KW-0964">Secreted</keyword>
<feature type="domain" description="Leucine-rich repeat-containing N-terminal plant-type" evidence="12">
    <location>
        <begin position="72"/>
        <end position="105"/>
    </location>
</feature>
<dbReference type="PANTHER" id="PTHR32093">
    <property type="entry name" value="LEUCINE-RICH REPEAT EXTENSIN-LIKE PROTEIN 3-RELATED"/>
    <property type="match status" value="1"/>
</dbReference>
<gene>
    <name evidence="13" type="ORF">D0Y65_028545</name>
</gene>
<evidence type="ECO:0000259" key="12">
    <source>
        <dbReference type="Pfam" id="PF08263"/>
    </source>
</evidence>
<keyword evidence="4" id="KW-0433">Leucine-rich repeat</keyword>
<evidence type="ECO:0000256" key="1">
    <source>
        <dbReference type="ARBA" id="ARBA00004191"/>
    </source>
</evidence>
<evidence type="ECO:0000256" key="7">
    <source>
        <dbReference type="ARBA" id="ARBA00023278"/>
    </source>
</evidence>
<proteinExistence type="predicted"/>
<feature type="chain" id="PRO_5019366972" description="Cell wall hydroxyproline-rich glycoprotein" evidence="11">
    <location>
        <begin position="25"/>
        <end position="437"/>
    </location>
</feature>
<keyword evidence="2" id="KW-0134">Cell wall</keyword>
<evidence type="ECO:0000256" key="8">
    <source>
        <dbReference type="ARBA" id="ARBA00023316"/>
    </source>
</evidence>
<keyword evidence="7" id="KW-0379">Hydroxylation</keyword>
<keyword evidence="8" id="KW-0961">Cell wall biogenesis/degradation</keyword>
<evidence type="ECO:0000256" key="2">
    <source>
        <dbReference type="ARBA" id="ARBA00022512"/>
    </source>
</evidence>
<dbReference type="AlphaFoldDB" id="A0A445HVA4"/>
<evidence type="ECO:0000256" key="11">
    <source>
        <dbReference type="SAM" id="SignalP"/>
    </source>
</evidence>
<reference evidence="13 14" key="1">
    <citation type="submission" date="2018-09" db="EMBL/GenBank/DDBJ databases">
        <title>A high-quality reference genome of wild soybean provides a powerful tool to mine soybean genomes.</title>
        <authorList>
            <person name="Xie M."/>
            <person name="Chung C.Y.L."/>
            <person name="Li M.-W."/>
            <person name="Wong F.-L."/>
            <person name="Chan T.-F."/>
            <person name="Lam H.-M."/>
        </authorList>
    </citation>
    <scope>NUCLEOTIDE SEQUENCE [LARGE SCALE GENOMIC DNA]</scope>
    <source>
        <strain evidence="14">cv. W05</strain>
        <tissue evidence="13">Hypocotyl of etiolated seedlings</tissue>
    </source>
</reference>
<keyword evidence="5 11" id="KW-0732">Signal</keyword>
<evidence type="ECO:0000256" key="5">
    <source>
        <dbReference type="ARBA" id="ARBA00022729"/>
    </source>
</evidence>
<evidence type="ECO:0000313" key="14">
    <source>
        <dbReference type="Proteomes" id="UP000289340"/>
    </source>
</evidence>
<evidence type="ECO:0000256" key="3">
    <source>
        <dbReference type="ARBA" id="ARBA00022525"/>
    </source>
</evidence>
<name>A0A445HVA4_GLYSO</name>
<dbReference type="InterPro" id="IPR013210">
    <property type="entry name" value="LRR_N_plant-typ"/>
</dbReference>
<comment type="caution">
    <text evidence="13">The sequence shown here is derived from an EMBL/GenBank/DDBJ whole genome shotgun (WGS) entry which is preliminary data.</text>
</comment>
<dbReference type="Proteomes" id="UP000289340">
    <property type="component" value="Chromosome 11"/>
</dbReference>
<evidence type="ECO:0000256" key="4">
    <source>
        <dbReference type="ARBA" id="ARBA00022614"/>
    </source>
</evidence>
<organism evidence="13 14">
    <name type="scientific">Glycine soja</name>
    <name type="common">Wild soybean</name>
    <dbReference type="NCBI Taxonomy" id="3848"/>
    <lineage>
        <taxon>Eukaryota</taxon>
        <taxon>Viridiplantae</taxon>
        <taxon>Streptophyta</taxon>
        <taxon>Embryophyta</taxon>
        <taxon>Tracheophyta</taxon>
        <taxon>Spermatophyta</taxon>
        <taxon>Magnoliopsida</taxon>
        <taxon>eudicotyledons</taxon>
        <taxon>Gunneridae</taxon>
        <taxon>Pentapetalae</taxon>
        <taxon>rosids</taxon>
        <taxon>fabids</taxon>
        <taxon>Fabales</taxon>
        <taxon>Fabaceae</taxon>
        <taxon>Papilionoideae</taxon>
        <taxon>50 kb inversion clade</taxon>
        <taxon>NPAAA clade</taxon>
        <taxon>indigoferoid/millettioid clade</taxon>
        <taxon>Phaseoleae</taxon>
        <taxon>Glycine</taxon>
        <taxon>Glycine subgen. Soja</taxon>
    </lineage>
</organism>
<feature type="signal peptide" evidence="11">
    <location>
        <begin position="1"/>
        <end position="24"/>
    </location>
</feature>
<dbReference type="GO" id="GO:0071555">
    <property type="term" value="P:cell wall organization"/>
    <property type="evidence" value="ECO:0007669"/>
    <property type="project" value="UniProtKB-KW"/>
</dbReference>
<evidence type="ECO:0000256" key="10">
    <source>
        <dbReference type="SAM" id="MobiDB-lite"/>
    </source>
</evidence>
<dbReference type="Gramene" id="XM_028333119.1">
    <property type="protein sequence ID" value="XP_028188920.1"/>
    <property type="gene ID" value="LOC114375343"/>
</dbReference>
<dbReference type="Pfam" id="PF00560">
    <property type="entry name" value="LRR_1"/>
    <property type="match status" value="5"/>
</dbReference>
<feature type="compositionally biased region" description="Pro residues" evidence="10">
    <location>
        <begin position="48"/>
        <end position="65"/>
    </location>
</feature>
<evidence type="ECO:0000256" key="9">
    <source>
        <dbReference type="ARBA" id="ARBA00041871"/>
    </source>
</evidence>
<feature type="region of interest" description="Disordered" evidence="10">
    <location>
        <begin position="42"/>
        <end position="65"/>
    </location>
</feature>
<protein>
    <recommendedName>
        <fullName evidence="9">Cell wall hydroxyproline-rich glycoprotein</fullName>
    </recommendedName>
</protein>
<comment type="subcellular location">
    <subcellularLocation>
        <location evidence="1">Secreted</location>
        <location evidence="1">Cell wall</location>
    </subcellularLocation>
</comment>
<dbReference type="EMBL" id="QZWG01000011">
    <property type="protein sequence ID" value="RZB77544.1"/>
    <property type="molecule type" value="Genomic_DNA"/>
</dbReference>
<evidence type="ECO:0000256" key="6">
    <source>
        <dbReference type="ARBA" id="ARBA00022737"/>
    </source>
</evidence>
<dbReference type="Pfam" id="PF08263">
    <property type="entry name" value="LRRNT_2"/>
    <property type="match status" value="1"/>
</dbReference>
<dbReference type="Gene3D" id="3.80.10.10">
    <property type="entry name" value="Ribonuclease Inhibitor"/>
    <property type="match status" value="2"/>
</dbReference>